<keyword evidence="1" id="KW-0472">Membrane</keyword>
<accession>A0A017RYQ9</accession>
<dbReference type="AlphaFoldDB" id="A0A017RYQ9"/>
<gene>
    <name evidence="2" type="ORF">Q428_01345</name>
</gene>
<keyword evidence="1" id="KW-1133">Transmembrane helix</keyword>
<organism evidence="2 3">
    <name type="scientific">Fervidicella metallireducens AeB</name>
    <dbReference type="NCBI Taxonomy" id="1403537"/>
    <lineage>
        <taxon>Bacteria</taxon>
        <taxon>Bacillati</taxon>
        <taxon>Bacillota</taxon>
        <taxon>Clostridia</taxon>
        <taxon>Eubacteriales</taxon>
        <taxon>Clostridiaceae</taxon>
        <taxon>Fervidicella</taxon>
    </lineage>
</organism>
<comment type="caution">
    <text evidence="2">The sequence shown here is derived from an EMBL/GenBank/DDBJ whole genome shotgun (WGS) entry which is preliminary data.</text>
</comment>
<keyword evidence="3" id="KW-1185">Reference proteome</keyword>
<name>A0A017RYQ9_9CLOT</name>
<reference evidence="2 3" key="1">
    <citation type="journal article" date="2014" name="Genome Announc.">
        <title>Draft Genome Sequence of Fervidicella metallireducens Strain AeBT, an Iron-Reducing Thermoanaerobe from the Great Artesian Basin.</title>
        <authorList>
            <person name="Patel B.K."/>
        </authorList>
    </citation>
    <scope>NUCLEOTIDE SEQUENCE [LARGE SCALE GENOMIC DNA]</scope>
    <source>
        <strain evidence="2 3">AeB</strain>
    </source>
</reference>
<evidence type="ECO:0000313" key="3">
    <source>
        <dbReference type="Proteomes" id="UP000019681"/>
    </source>
</evidence>
<dbReference type="InterPro" id="IPR012902">
    <property type="entry name" value="N_methyl_site"/>
</dbReference>
<proteinExistence type="predicted"/>
<feature type="transmembrane region" description="Helical" evidence="1">
    <location>
        <begin position="20"/>
        <end position="43"/>
    </location>
</feature>
<protein>
    <recommendedName>
        <fullName evidence="4">Prepilin-type N-terminal cleavage/methylation domain-containing protein</fullName>
    </recommendedName>
</protein>
<dbReference type="Proteomes" id="UP000019681">
    <property type="component" value="Unassembled WGS sequence"/>
</dbReference>
<dbReference type="NCBIfam" id="TIGR02532">
    <property type="entry name" value="IV_pilin_GFxxxE"/>
    <property type="match status" value="1"/>
</dbReference>
<dbReference type="EMBL" id="AZQP01000002">
    <property type="protein sequence ID" value="EYE89726.1"/>
    <property type="molecule type" value="Genomic_DNA"/>
</dbReference>
<dbReference type="Pfam" id="PF07963">
    <property type="entry name" value="N_methyl"/>
    <property type="match status" value="1"/>
</dbReference>
<keyword evidence="1" id="KW-0812">Transmembrane</keyword>
<dbReference type="STRING" id="1403537.Q428_01345"/>
<sequence>MKNWQKYKYVVERKKGLTMVELLISLALIGVIILLVSSIYIFGVKIFDKGTTQSNIQVETTQAGDFITKELRNAVEITFNTPVNIREYSMIYLDKNIIKYKPEGKTLEESVNKTDAIILDSNDLSFQTRNKNSMAFLNFTIKGTGKQQSYLLNSEVLLNNIKSIENSSSYNFIYYKVIKD</sequence>
<evidence type="ECO:0000313" key="2">
    <source>
        <dbReference type="EMBL" id="EYE89726.1"/>
    </source>
</evidence>
<evidence type="ECO:0008006" key="4">
    <source>
        <dbReference type="Google" id="ProtNLM"/>
    </source>
</evidence>
<evidence type="ECO:0000256" key="1">
    <source>
        <dbReference type="SAM" id="Phobius"/>
    </source>
</evidence>
<dbReference type="RefSeq" id="WP_035377450.1">
    <property type="nucleotide sequence ID" value="NZ_AZQP01000002.1"/>
</dbReference>